<keyword evidence="2" id="KW-1185">Reference proteome</keyword>
<dbReference type="Gene3D" id="3.30.450.150">
    <property type="entry name" value="Haem-degrading domain"/>
    <property type="match status" value="1"/>
</dbReference>
<evidence type="ECO:0008006" key="3">
    <source>
        <dbReference type="Google" id="ProtNLM"/>
    </source>
</evidence>
<dbReference type="SUPFAM" id="SSF143744">
    <property type="entry name" value="GlcG-like"/>
    <property type="match status" value="1"/>
</dbReference>
<reference evidence="1 2" key="1">
    <citation type="journal article" date="2014" name="Nature">
        <title>An environmental bacterial taxon with a large and distinct metabolic repertoire.</title>
        <authorList>
            <person name="Wilson M.C."/>
            <person name="Mori T."/>
            <person name="Ruckert C."/>
            <person name="Uria A.R."/>
            <person name="Helf M.J."/>
            <person name="Takada K."/>
            <person name="Gernert C."/>
            <person name="Steffens U.A."/>
            <person name="Heycke N."/>
            <person name="Schmitt S."/>
            <person name="Rinke C."/>
            <person name="Helfrich E.J."/>
            <person name="Brachmann A.O."/>
            <person name="Gurgui C."/>
            <person name="Wakimoto T."/>
            <person name="Kracht M."/>
            <person name="Crusemann M."/>
            <person name="Hentschel U."/>
            <person name="Abe I."/>
            <person name="Matsunaga S."/>
            <person name="Kalinowski J."/>
            <person name="Takeyama H."/>
            <person name="Piel J."/>
        </authorList>
    </citation>
    <scope>NUCLEOTIDE SEQUENCE [LARGE SCALE GENOMIC DNA]</scope>
    <source>
        <strain evidence="2">TSY2</strain>
    </source>
</reference>
<evidence type="ECO:0000313" key="1">
    <source>
        <dbReference type="EMBL" id="ETX07209.1"/>
    </source>
</evidence>
<dbReference type="InterPro" id="IPR005624">
    <property type="entry name" value="PduO/GlcC-like"/>
</dbReference>
<evidence type="ECO:0000313" key="2">
    <source>
        <dbReference type="Proteomes" id="UP000019140"/>
    </source>
</evidence>
<organism evidence="1 2">
    <name type="scientific">Candidatus Entotheonella gemina</name>
    <dbReference type="NCBI Taxonomy" id="1429439"/>
    <lineage>
        <taxon>Bacteria</taxon>
        <taxon>Pseudomonadati</taxon>
        <taxon>Nitrospinota/Tectimicrobiota group</taxon>
        <taxon>Candidatus Tectimicrobiota</taxon>
        <taxon>Candidatus Entotheonellia</taxon>
        <taxon>Candidatus Entotheonellales</taxon>
        <taxon>Candidatus Entotheonellaceae</taxon>
        <taxon>Candidatus Entotheonella</taxon>
    </lineage>
</organism>
<comment type="caution">
    <text evidence="1">The sequence shown here is derived from an EMBL/GenBank/DDBJ whole genome shotgun (WGS) entry which is preliminary data.</text>
</comment>
<protein>
    <recommendedName>
        <fullName evidence="3">Heme-binding protein</fullName>
    </recommendedName>
</protein>
<dbReference type="Pfam" id="PF03928">
    <property type="entry name" value="HbpS-like"/>
    <property type="match status" value="1"/>
</dbReference>
<dbReference type="EMBL" id="AZHX01000501">
    <property type="protein sequence ID" value="ETX07209.1"/>
    <property type="molecule type" value="Genomic_DNA"/>
</dbReference>
<dbReference type="HOGENOM" id="CLU_3181469_0_0_7"/>
<dbReference type="InterPro" id="IPR038084">
    <property type="entry name" value="PduO/GlcC-like_sf"/>
</dbReference>
<accession>W4MA00</accession>
<gene>
    <name evidence="1" type="ORF">ETSY2_12540</name>
</gene>
<name>W4MA00_9BACT</name>
<sequence>MIAFAGGLPMKAGDALIGAIGTRGANADQAEPCAQAGIDAIADMLK</sequence>
<proteinExistence type="predicted"/>
<dbReference type="Proteomes" id="UP000019140">
    <property type="component" value="Unassembled WGS sequence"/>
</dbReference>
<dbReference type="AlphaFoldDB" id="W4MA00"/>